<evidence type="ECO:0000256" key="1">
    <source>
        <dbReference type="ARBA" id="ARBA00001937"/>
    </source>
</evidence>
<feature type="domain" description="NAD(P)-binding" evidence="5">
    <location>
        <begin position="3"/>
        <end position="290"/>
    </location>
</feature>
<dbReference type="SUPFAM" id="SSF51735">
    <property type="entry name" value="NAD(P)-binding Rossmann-fold domains"/>
    <property type="match status" value="1"/>
</dbReference>
<evidence type="ECO:0000256" key="3">
    <source>
        <dbReference type="ARBA" id="ARBA00011989"/>
    </source>
</evidence>
<organism evidence="6 7">
    <name type="scientific">Rhodamnia argentea</name>
    <dbReference type="NCBI Taxonomy" id="178133"/>
    <lineage>
        <taxon>Eukaryota</taxon>
        <taxon>Viridiplantae</taxon>
        <taxon>Streptophyta</taxon>
        <taxon>Embryophyta</taxon>
        <taxon>Tracheophyta</taxon>
        <taxon>Spermatophyta</taxon>
        <taxon>Magnoliopsida</taxon>
        <taxon>eudicotyledons</taxon>
        <taxon>Gunneridae</taxon>
        <taxon>Pentapetalae</taxon>
        <taxon>rosids</taxon>
        <taxon>malvids</taxon>
        <taxon>Myrtales</taxon>
        <taxon>Myrtaceae</taxon>
        <taxon>Myrtoideae</taxon>
        <taxon>Myrteae</taxon>
        <taxon>Australasian group</taxon>
        <taxon>Rhodamnia</taxon>
    </lineage>
</organism>
<evidence type="ECO:0000259" key="5">
    <source>
        <dbReference type="Pfam" id="PF16363"/>
    </source>
</evidence>
<protein>
    <recommendedName>
        <fullName evidence="3">GDP-mannose 4,6-dehydratase</fullName>
        <ecNumber evidence="3">4.2.1.47</ecNumber>
    </recommendedName>
</protein>
<sequence length="317" mass="35999">MARMKLHYADLTDASSIRHLIDTISPDEIYNLDDQSDVAPSFEIPDYIVDVVATVALRLLEAVRSHVSATGRSHIRYCQAGSSEIFGPQEYEYWLWNPQTPLSETSLFNPRSPYAVSKCTAHRYAVHYREAHGLFVCNGILFNHESPRRGENFLSRKITRAVGRIKMGLQSKFFLKNLDGIQEWGFAGDHMEAIHILTWMMLQQEKPDDYVIATEWHALVDFLEVAFKYAGLNPFDLVEFKYVGLKPAEVDSMKGDTTVEVDNKTGDASKAEKVLGWKPKVGFEELVKMMVDKDIELAKREKEKVLDDAAYIDDGVG</sequence>
<comment type="cofactor">
    <cofactor evidence="1">
        <name>NADP(+)</name>
        <dbReference type="ChEBI" id="CHEBI:58349"/>
    </cofactor>
</comment>
<evidence type="ECO:0000313" key="6">
    <source>
        <dbReference type="Proteomes" id="UP000827889"/>
    </source>
</evidence>
<dbReference type="Proteomes" id="UP000827889">
    <property type="component" value="Chromosome 11"/>
</dbReference>
<keyword evidence="4" id="KW-0456">Lyase</keyword>
<keyword evidence="6" id="KW-1185">Reference proteome</keyword>
<dbReference type="Gene3D" id="3.90.25.10">
    <property type="entry name" value="UDP-galactose 4-epimerase, domain 1"/>
    <property type="match status" value="1"/>
</dbReference>
<dbReference type="Gene3D" id="3.40.50.720">
    <property type="entry name" value="NAD(P)-binding Rossmann-like Domain"/>
    <property type="match status" value="1"/>
</dbReference>
<reference evidence="7" key="1">
    <citation type="submission" date="2025-08" db="UniProtKB">
        <authorList>
            <consortium name="RefSeq"/>
        </authorList>
    </citation>
    <scope>IDENTIFICATION</scope>
    <source>
        <tissue evidence="7">Leaf</tissue>
    </source>
</reference>
<dbReference type="RefSeq" id="XP_030515176.2">
    <property type="nucleotide sequence ID" value="XM_030659316.2"/>
</dbReference>
<dbReference type="KEGG" id="rarg:115728903"/>
<dbReference type="PANTHER" id="PTHR43715">
    <property type="entry name" value="GDP-MANNOSE 4,6-DEHYDRATASE"/>
    <property type="match status" value="1"/>
</dbReference>
<gene>
    <name evidence="7" type="primary">LOC115728903</name>
</gene>
<proteinExistence type="inferred from homology"/>
<evidence type="ECO:0000256" key="4">
    <source>
        <dbReference type="ARBA" id="ARBA00023239"/>
    </source>
</evidence>
<dbReference type="AlphaFoldDB" id="A0A8B8MYF6"/>
<dbReference type="InterPro" id="IPR006368">
    <property type="entry name" value="GDP_Man_deHydtase"/>
</dbReference>
<dbReference type="InterPro" id="IPR036291">
    <property type="entry name" value="NAD(P)-bd_dom_sf"/>
</dbReference>
<dbReference type="EC" id="4.2.1.47" evidence="3"/>
<evidence type="ECO:0000313" key="7">
    <source>
        <dbReference type="RefSeq" id="XP_030515176.2"/>
    </source>
</evidence>
<dbReference type="InterPro" id="IPR016040">
    <property type="entry name" value="NAD(P)-bd_dom"/>
</dbReference>
<evidence type="ECO:0000256" key="2">
    <source>
        <dbReference type="ARBA" id="ARBA00009263"/>
    </source>
</evidence>
<comment type="similarity">
    <text evidence="2">Belongs to the NAD(P)-dependent epimerase/dehydratase family. GDP-mannose 4,6-dehydratase subfamily.</text>
</comment>
<name>A0A8B8MYF6_9MYRT</name>
<dbReference type="GO" id="GO:0008446">
    <property type="term" value="F:GDP-mannose 4,6-dehydratase activity"/>
    <property type="evidence" value="ECO:0007669"/>
    <property type="project" value="UniProtKB-EC"/>
</dbReference>
<dbReference type="Pfam" id="PF16363">
    <property type="entry name" value="GDP_Man_Dehyd"/>
    <property type="match status" value="1"/>
</dbReference>
<dbReference type="GeneID" id="115728903"/>
<dbReference type="PANTHER" id="PTHR43715:SF1">
    <property type="entry name" value="GDP-MANNOSE 4,6 DEHYDRATASE"/>
    <property type="match status" value="1"/>
</dbReference>
<dbReference type="CDD" id="cd05260">
    <property type="entry name" value="GDP_MD_SDR_e"/>
    <property type="match status" value="1"/>
</dbReference>
<accession>A0A8B8MYF6</accession>
<dbReference type="GO" id="GO:0042351">
    <property type="term" value="P:'de novo' GDP-L-fucose biosynthetic process"/>
    <property type="evidence" value="ECO:0007669"/>
    <property type="project" value="TreeGrafter"/>
</dbReference>